<name>A0AAV0B9X5_PHAPC</name>
<gene>
    <name evidence="1" type="ORF">PPACK8108_LOCUS17592</name>
</gene>
<dbReference type="EMBL" id="CALTRL010004947">
    <property type="protein sequence ID" value="CAH7683835.1"/>
    <property type="molecule type" value="Genomic_DNA"/>
</dbReference>
<evidence type="ECO:0000313" key="1">
    <source>
        <dbReference type="EMBL" id="CAH7683835.1"/>
    </source>
</evidence>
<protein>
    <submittedName>
        <fullName evidence="1">Uncharacterized protein</fullName>
    </submittedName>
</protein>
<accession>A0AAV0B9X5</accession>
<sequence length="77" mass="8883">MEASTQDAIFVWEIQVINKRAFLENITVVNRYLSLAGAGVDKWDQLNLEQWLDCSWESEASKLEEEIMVKGTLTFDD</sequence>
<proteinExistence type="predicted"/>
<organism evidence="1 2">
    <name type="scientific">Phakopsora pachyrhizi</name>
    <name type="common">Asian soybean rust disease fungus</name>
    <dbReference type="NCBI Taxonomy" id="170000"/>
    <lineage>
        <taxon>Eukaryota</taxon>
        <taxon>Fungi</taxon>
        <taxon>Dikarya</taxon>
        <taxon>Basidiomycota</taxon>
        <taxon>Pucciniomycotina</taxon>
        <taxon>Pucciniomycetes</taxon>
        <taxon>Pucciniales</taxon>
        <taxon>Phakopsoraceae</taxon>
        <taxon>Phakopsora</taxon>
    </lineage>
</organism>
<comment type="caution">
    <text evidence="1">The sequence shown here is derived from an EMBL/GenBank/DDBJ whole genome shotgun (WGS) entry which is preliminary data.</text>
</comment>
<dbReference type="AlphaFoldDB" id="A0AAV0B9X5"/>
<dbReference type="Proteomes" id="UP001153365">
    <property type="component" value="Unassembled WGS sequence"/>
</dbReference>
<keyword evidence="2" id="KW-1185">Reference proteome</keyword>
<reference evidence="1" key="1">
    <citation type="submission" date="2022-06" db="EMBL/GenBank/DDBJ databases">
        <authorList>
            <consortium name="SYNGENTA / RWTH Aachen University"/>
        </authorList>
    </citation>
    <scope>NUCLEOTIDE SEQUENCE</scope>
</reference>
<evidence type="ECO:0000313" key="2">
    <source>
        <dbReference type="Proteomes" id="UP001153365"/>
    </source>
</evidence>